<dbReference type="InterPro" id="IPR040392">
    <property type="entry name" value="PKHA4-7_PH"/>
</dbReference>
<feature type="domain" description="PH" evidence="3">
    <location>
        <begin position="387"/>
        <end position="487"/>
    </location>
</feature>
<feature type="compositionally biased region" description="Low complexity" evidence="2">
    <location>
        <begin position="1376"/>
        <end position="1385"/>
    </location>
</feature>
<feature type="region of interest" description="Disordered" evidence="2">
    <location>
        <begin position="590"/>
        <end position="619"/>
    </location>
</feature>
<accession>A0AAE1QN81</accession>
<dbReference type="PROSITE" id="PS50003">
    <property type="entry name" value="PH_DOMAIN"/>
    <property type="match status" value="1"/>
</dbReference>
<evidence type="ECO:0000259" key="3">
    <source>
        <dbReference type="PROSITE" id="PS50003"/>
    </source>
</evidence>
<evidence type="ECO:0000256" key="2">
    <source>
        <dbReference type="SAM" id="MobiDB-lite"/>
    </source>
</evidence>
<dbReference type="SUPFAM" id="SSF50729">
    <property type="entry name" value="PH domain-like"/>
    <property type="match status" value="1"/>
</dbReference>
<comment type="caution">
    <text evidence="4">The sequence shown here is derived from an EMBL/GenBank/DDBJ whole genome shotgun (WGS) entry which is preliminary data.</text>
</comment>
<dbReference type="PANTHER" id="PTHR12752:SF9">
    <property type="entry name" value="KRAMER, ISOFORM I"/>
    <property type="match status" value="1"/>
</dbReference>
<evidence type="ECO:0000256" key="1">
    <source>
        <dbReference type="SAM" id="Coils"/>
    </source>
</evidence>
<feature type="coiled-coil region" evidence="1">
    <location>
        <begin position="867"/>
        <end position="911"/>
    </location>
</feature>
<feature type="compositionally biased region" description="Low complexity" evidence="2">
    <location>
        <begin position="702"/>
        <end position="711"/>
    </location>
</feature>
<feature type="region of interest" description="Disordered" evidence="2">
    <location>
        <begin position="672"/>
        <end position="711"/>
    </location>
</feature>
<keyword evidence="1" id="KW-0175">Coiled coil</keyword>
<evidence type="ECO:0000313" key="5">
    <source>
        <dbReference type="Proteomes" id="UP001291623"/>
    </source>
</evidence>
<feature type="compositionally biased region" description="Polar residues" evidence="2">
    <location>
        <begin position="757"/>
        <end position="771"/>
    </location>
</feature>
<dbReference type="InterPro" id="IPR001849">
    <property type="entry name" value="PH_domain"/>
</dbReference>
<dbReference type="InterPro" id="IPR011993">
    <property type="entry name" value="PH-like_dom_sf"/>
</dbReference>
<reference evidence="4" key="1">
    <citation type="submission" date="2023-12" db="EMBL/GenBank/DDBJ databases">
        <title>Genome assembly of Anisodus tanguticus.</title>
        <authorList>
            <person name="Wang Y.-J."/>
        </authorList>
    </citation>
    <scope>NUCLEOTIDE SEQUENCE</scope>
    <source>
        <strain evidence="4">KB-2021</strain>
        <tissue evidence="4">Leaf</tissue>
    </source>
</reference>
<feature type="compositionally biased region" description="Polar residues" evidence="2">
    <location>
        <begin position="604"/>
        <end position="619"/>
    </location>
</feature>
<gene>
    <name evidence="4" type="ORF">RND71_043904</name>
</gene>
<organism evidence="4 5">
    <name type="scientific">Anisodus tanguticus</name>
    <dbReference type="NCBI Taxonomy" id="243964"/>
    <lineage>
        <taxon>Eukaryota</taxon>
        <taxon>Viridiplantae</taxon>
        <taxon>Streptophyta</taxon>
        <taxon>Embryophyta</taxon>
        <taxon>Tracheophyta</taxon>
        <taxon>Spermatophyta</taxon>
        <taxon>Magnoliopsida</taxon>
        <taxon>eudicotyledons</taxon>
        <taxon>Gunneridae</taxon>
        <taxon>Pentapetalae</taxon>
        <taxon>asterids</taxon>
        <taxon>lamiids</taxon>
        <taxon>Solanales</taxon>
        <taxon>Solanaceae</taxon>
        <taxon>Solanoideae</taxon>
        <taxon>Hyoscyameae</taxon>
        <taxon>Anisodus</taxon>
    </lineage>
</organism>
<feature type="region of interest" description="Disordered" evidence="2">
    <location>
        <begin position="757"/>
        <end position="779"/>
    </location>
</feature>
<dbReference type="SMART" id="SM00233">
    <property type="entry name" value="PH"/>
    <property type="match status" value="1"/>
</dbReference>
<dbReference type="PANTHER" id="PTHR12752">
    <property type="entry name" value="PHOSPHOINOSITOL 3-PHOSPHATE-BINDING PROTEIN"/>
    <property type="match status" value="1"/>
</dbReference>
<feature type="region of interest" description="Disordered" evidence="2">
    <location>
        <begin position="1373"/>
        <end position="1411"/>
    </location>
</feature>
<dbReference type="CDD" id="cd13248">
    <property type="entry name" value="PH_PEPP1_2_3"/>
    <property type="match status" value="1"/>
</dbReference>
<dbReference type="EMBL" id="JAVYJV010000081">
    <property type="protein sequence ID" value="KAK4336869.1"/>
    <property type="molecule type" value="Genomic_DNA"/>
</dbReference>
<keyword evidence="5" id="KW-1185">Reference proteome</keyword>
<dbReference type="Pfam" id="PF00169">
    <property type="entry name" value="PH"/>
    <property type="match status" value="1"/>
</dbReference>
<feature type="compositionally biased region" description="Polar residues" evidence="2">
    <location>
        <begin position="161"/>
        <end position="173"/>
    </location>
</feature>
<dbReference type="Gene3D" id="2.30.29.30">
    <property type="entry name" value="Pleckstrin-homology domain (PH domain)/Phosphotyrosine-binding domain (PTB)"/>
    <property type="match status" value="1"/>
</dbReference>
<sequence>MSLEAQAAVKSNKLTSAYRSNRSTFEPETATLFNAAVLFDEITQKPLDGHFDFSNKPTGQLYSCLSNENSISNLSIGEQSFVNGIPSISNNLANNIYSSNPNTELLNINNPLHSNQQPVYEYNLAEIALLDNQRAQQYIQQQKARHQLNISANQIERLKSNGNHSHQETSCTNLEIDEDKPPPLPPLPSQHLLKRSNYPCDIYRVNHSIPPPQYSDTNFIDSGLNSLYSNLSHPNQNPPQYSLAAIHQTDFDQEADNNLNLNDRFDGQVQNFDILPDNTVLENIVNKNSSLNFSHHQHRHHLPHHRNQNSIFTSMDGLRVQIARTKKQMAAVANSVQINSNQNQNVNNSNSFNNTSTVSSAAQSIVAGLVTNQPIRAPTIQRSAEMQVSLKGWLYRLEGAGLKQWKRRWFVLGEYCLFYYKDAQEQKTLGSVLLPSYTVTACSTSIDGITRKFSFKLEHHNTKTHYLAAECAESMHQWMTLIGLSATMQLNSSNYEQLKDGTVTAALTAANISRNRPDSQDMMNLILNRTMNINGNNLANQENNKNFNNSSEMNLCRNDQLMNANLSLNNQIQNKSSSTLDHSMMTMDDNQLNESESDCGFSSYKPNRQSKTSNDLDPLNQMNAEKYSYNSIGLPSTSSLNYSLKSSQRSNKQMLNLSETNSFQHLPVLDNSKMQNSNLPPINGAKRSHYVNAPPKPRRHQTNLQNSQNVNNDNDFESYPNGTNASLYGTNQNHFSPSSNCNLEQVSKNIPDLIDAQRSQSSTPMSTQQNRFAPITPPLPSNLITSEIVQSINSSNQSSNQNQINNSLYNNQYDEHAQSSSNRNFRSGSPDYMNIDFFRQNQCFAKTNSDDFVVKSENLMQKFDFNLEQQENIYQSVLSKNARLEIESLKNEVAKQELLKKQKILRVEENEVSIKENDTKLSEYQQDYIPPPLNLNARSIMNRDNSKNKSLSSDLKLELDKNDEEIIEKSDDASDDFEISPKPFSRSQFRRSFMNAVSIHKSPKMTASYHASHAYCGPLDDFQPENNNLDLKENIDSENQDNLTEKNDNIEFLDNVEGEVNLTMQQRRDQLQRLLYSNSMTDINNLKEIENKSEIILKPPRSINANLKTSIKTSSSSDSVRAMPAIIVETPEKNNETNNLLNQKQVKENLRQKAKKILEFDLVEPLVAQKPPRNSIKKDIILDQNSAECKKQSEIDLETNSSSLKSSLSSLKEKSSLENIDKIDSVFSPSTTYSNSVAPYYYSDLLSEKQKLELNTKLNEGEINPPPPLLSRCNSLNNSRFLGVTSLQKISSKNSEKNNLYEDELAINLKDSEEKINEFNDKIVYDEKENFKFQENKTDNSKQSNIDDNLLPSELSQLLLDSALIIYEQLKPPKRSTGSSVSSERSITDEQSDDDKVTHQTPEHLFFGHKN</sequence>
<protein>
    <recommendedName>
        <fullName evidence="3">PH domain-containing protein</fullName>
    </recommendedName>
</protein>
<feature type="region of interest" description="Disordered" evidence="2">
    <location>
        <begin position="161"/>
        <end position="182"/>
    </location>
</feature>
<proteinExistence type="predicted"/>
<dbReference type="Proteomes" id="UP001291623">
    <property type="component" value="Unassembled WGS sequence"/>
</dbReference>
<evidence type="ECO:0000313" key="4">
    <source>
        <dbReference type="EMBL" id="KAK4336869.1"/>
    </source>
</evidence>
<name>A0AAE1QN81_9SOLA</name>